<keyword evidence="4" id="KW-1185">Reference proteome</keyword>
<feature type="region of interest" description="Disordered" evidence="1">
    <location>
        <begin position="67"/>
        <end position="122"/>
    </location>
</feature>
<dbReference type="Proteomes" id="UP000823749">
    <property type="component" value="Chromosome 6"/>
</dbReference>
<accession>A0AAV6JYG6</accession>
<comment type="caution">
    <text evidence="3">The sequence shown here is derived from an EMBL/GenBank/DDBJ whole genome shotgun (WGS) entry which is preliminary data.</text>
</comment>
<evidence type="ECO:0000256" key="1">
    <source>
        <dbReference type="SAM" id="MobiDB-lite"/>
    </source>
</evidence>
<organism evidence="3 4">
    <name type="scientific">Rhododendron griersonianum</name>
    <dbReference type="NCBI Taxonomy" id="479676"/>
    <lineage>
        <taxon>Eukaryota</taxon>
        <taxon>Viridiplantae</taxon>
        <taxon>Streptophyta</taxon>
        <taxon>Embryophyta</taxon>
        <taxon>Tracheophyta</taxon>
        <taxon>Spermatophyta</taxon>
        <taxon>Magnoliopsida</taxon>
        <taxon>eudicotyledons</taxon>
        <taxon>Gunneridae</taxon>
        <taxon>Pentapetalae</taxon>
        <taxon>asterids</taxon>
        <taxon>Ericales</taxon>
        <taxon>Ericaceae</taxon>
        <taxon>Ericoideae</taxon>
        <taxon>Rhodoreae</taxon>
        <taxon>Rhododendron</taxon>
    </lineage>
</organism>
<dbReference type="AlphaFoldDB" id="A0AAV6JYG6"/>
<gene>
    <name evidence="3" type="ORF">RHGRI_017589</name>
</gene>
<sequence>MAMPASFSLLVSLTFFTTTSHFSRTFSHPHLHQLRSSIRQSTIPAAAKKACQRLHLSLWPWLCPPLSLSSSPSPSLPSHPTSHAHSPIPTSTNYAPPLDNPLVPPRRKYGNEEESNTGYIGPNPNFLFEKLLP</sequence>
<evidence type="ECO:0000313" key="4">
    <source>
        <dbReference type="Proteomes" id="UP000823749"/>
    </source>
</evidence>
<reference evidence="3 4" key="1">
    <citation type="submission" date="2020-08" db="EMBL/GenBank/DDBJ databases">
        <title>Plant Genome Project.</title>
        <authorList>
            <person name="Zhang R.-G."/>
        </authorList>
    </citation>
    <scope>NUCLEOTIDE SEQUENCE [LARGE SCALE GENOMIC DNA]</scope>
    <source>
        <strain evidence="3">WSP0</strain>
        <tissue evidence="3">Leaf</tissue>
    </source>
</reference>
<proteinExistence type="predicted"/>
<feature type="signal peptide" evidence="2">
    <location>
        <begin position="1"/>
        <end position="21"/>
    </location>
</feature>
<feature type="chain" id="PRO_5043876758" evidence="2">
    <location>
        <begin position="22"/>
        <end position="133"/>
    </location>
</feature>
<feature type="compositionally biased region" description="Low complexity" evidence="1">
    <location>
        <begin position="67"/>
        <end position="91"/>
    </location>
</feature>
<evidence type="ECO:0000256" key="2">
    <source>
        <dbReference type="SAM" id="SignalP"/>
    </source>
</evidence>
<dbReference type="EMBL" id="JACTNZ010000006">
    <property type="protein sequence ID" value="KAG5545162.1"/>
    <property type="molecule type" value="Genomic_DNA"/>
</dbReference>
<protein>
    <submittedName>
        <fullName evidence="3">Uncharacterized protein</fullName>
    </submittedName>
</protein>
<evidence type="ECO:0000313" key="3">
    <source>
        <dbReference type="EMBL" id="KAG5545162.1"/>
    </source>
</evidence>
<keyword evidence="2" id="KW-0732">Signal</keyword>
<name>A0AAV6JYG6_9ERIC</name>